<proteinExistence type="inferred from homology"/>
<sequence>MDAEAKSFHAVTEVLPSPENIQHARSQLIKTLPGKGSGLDQIQKHLQNDLVPAFDRHNKTPNYYGFVTGGTTPASLLADHIAVDNDQSLMVHLPKDSISVEAEDCALRMLCQLLDFEPERWPHRTFTTGATASNVLGLACGREYVIRRAAEVNGGEVVSVADYGLPEAMRRAGIENMQILSEVPHSSLRKAASIVGLGRASVRNVGLANAAHRFDFEALEAALEEPRTASIVSISCSEINTGFFATSGDDMQRIRQLCDQYGAWIHVDAAFGLLARVLPQTPEYEVLTQGVKDLHLADSITGDGHKLLNVPYDCGFFFSRHLDLGTAVFQNTNAAYINSNAAATSSGTPSIPSPLNIGIENSRRFRALPVYASLTAYGRNGYRDMMERQISLARAIAKYIDNSVHCELLPKGNSIDNIYIIVLFQAKDENINDELVQRINATRKIYVSGTQWDGRPAARFAVASWQVQVEREMATIKEVLESACT</sequence>
<evidence type="ECO:0000256" key="3">
    <source>
        <dbReference type="ARBA" id="ARBA00022898"/>
    </source>
</evidence>
<dbReference type="AlphaFoldDB" id="A0AAV9PGY5"/>
<keyword evidence="4 6" id="KW-0456">Lyase</keyword>
<accession>A0AAV9PGY5</accession>
<name>A0AAV9PGY5_9PEZI</name>
<dbReference type="GO" id="GO:0030170">
    <property type="term" value="F:pyridoxal phosphate binding"/>
    <property type="evidence" value="ECO:0007669"/>
    <property type="project" value="InterPro"/>
</dbReference>
<dbReference type="GO" id="GO:0005737">
    <property type="term" value="C:cytoplasm"/>
    <property type="evidence" value="ECO:0007669"/>
    <property type="project" value="TreeGrafter"/>
</dbReference>
<dbReference type="SUPFAM" id="SSF53383">
    <property type="entry name" value="PLP-dependent transferases"/>
    <property type="match status" value="1"/>
</dbReference>
<dbReference type="Gene3D" id="3.40.640.10">
    <property type="entry name" value="Type I PLP-dependent aspartate aminotransferase-like (Major domain)"/>
    <property type="match status" value="1"/>
</dbReference>
<gene>
    <name evidence="7" type="ORF">LTR77_002975</name>
</gene>
<dbReference type="InterPro" id="IPR015424">
    <property type="entry name" value="PyrdxlP-dep_Trfase"/>
</dbReference>
<dbReference type="GO" id="GO:0019752">
    <property type="term" value="P:carboxylic acid metabolic process"/>
    <property type="evidence" value="ECO:0007669"/>
    <property type="project" value="InterPro"/>
</dbReference>
<evidence type="ECO:0000256" key="2">
    <source>
        <dbReference type="ARBA" id="ARBA00009533"/>
    </source>
</evidence>
<comment type="caution">
    <text evidence="7">The sequence shown here is derived from an EMBL/GenBank/DDBJ whole genome shotgun (WGS) entry which is preliminary data.</text>
</comment>
<feature type="modified residue" description="N6-(pyridoxal phosphate)lysine" evidence="5">
    <location>
        <position position="306"/>
    </location>
</feature>
<comment type="similarity">
    <text evidence="2 6">Belongs to the group II decarboxylase family.</text>
</comment>
<dbReference type="RefSeq" id="XP_064661573.1">
    <property type="nucleotide sequence ID" value="XM_064800234.1"/>
</dbReference>
<dbReference type="PANTHER" id="PTHR11999">
    <property type="entry name" value="GROUP II PYRIDOXAL-5-PHOSPHATE DECARBOXYLASE"/>
    <property type="match status" value="1"/>
</dbReference>
<evidence type="ECO:0000313" key="8">
    <source>
        <dbReference type="Proteomes" id="UP001337655"/>
    </source>
</evidence>
<evidence type="ECO:0008006" key="9">
    <source>
        <dbReference type="Google" id="ProtNLM"/>
    </source>
</evidence>
<evidence type="ECO:0000256" key="4">
    <source>
        <dbReference type="ARBA" id="ARBA00023239"/>
    </source>
</evidence>
<evidence type="ECO:0000313" key="7">
    <source>
        <dbReference type="EMBL" id="KAK5172855.1"/>
    </source>
</evidence>
<evidence type="ECO:0000256" key="1">
    <source>
        <dbReference type="ARBA" id="ARBA00001933"/>
    </source>
</evidence>
<evidence type="ECO:0000256" key="6">
    <source>
        <dbReference type="RuleBase" id="RU000382"/>
    </source>
</evidence>
<dbReference type="InterPro" id="IPR015421">
    <property type="entry name" value="PyrdxlP-dep_Trfase_major"/>
</dbReference>
<reference evidence="7 8" key="1">
    <citation type="submission" date="2023-08" db="EMBL/GenBank/DDBJ databases">
        <title>Black Yeasts Isolated from many extreme environments.</title>
        <authorList>
            <person name="Coleine C."/>
            <person name="Stajich J.E."/>
            <person name="Selbmann L."/>
        </authorList>
    </citation>
    <scope>NUCLEOTIDE SEQUENCE [LARGE SCALE GENOMIC DNA]</scope>
    <source>
        <strain evidence="7 8">CCFEE 5935</strain>
    </source>
</reference>
<dbReference type="InterPro" id="IPR002129">
    <property type="entry name" value="PyrdxlP-dep_de-COase"/>
</dbReference>
<organism evidence="7 8">
    <name type="scientific">Saxophila tyrrhenica</name>
    <dbReference type="NCBI Taxonomy" id="1690608"/>
    <lineage>
        <taxon>Eukaryota</taxon>
        <taxon>Fungi</taxon>
        <taxon>Dikarya</taxon>
        <taxon>Ascomycota</taxon>
        <taxon>Pezizomycotina</taxon>
        <taxon>Dothideomycetes</taxon>
        <taxon>Dothideomycetidae</taxon>
        <taxon>Mycosphaerellales</taxon>
        <taxon>Extremaceae</taxon>
        <taxon>Saxophila</taxon>
    </lineage>
</organism>
<dbReference type="GeneID" id="89924322"/>
<keyword evidence="8" id="KW-1185">Reference proteome</keyword>
<dbReference type="PANTHER" id="PTHR11999:SF165">
    <property type="entry name" value="DECARBOXYLASE, PUTATIVE (AFU_ORTHOLOGUE AFUA_2G04980)-RELATED"/>
    <property type="match status" value="1"/>
</dbReference>
<dbReference type="InterPro" id="IPR010977">
    <property type="entry name" value="Aromatic_deC"/>
</dbReference>
<evidence type="ECO:0000256" key="5">
    <source>
        <dbReference type="PIRSR" id="PIRSR602129-50"/>
    </source>
</evidence>
<protein>
    <recommendedName>
        <fullName evidence="9">Tyrosine decarboxylase</fullName>
    </recommendedName>
</protein>
<dbReference type="Gene3D" id="3.90.1150.10">
    <property type="entry name" value="Aspartate Aminotransferase, domain 1"/>
    <property type="match status" value="1"/>
</dbReference>
<comment type="cofactor">
    <cofactor evidence="1 5 6">
        <name>pyridoxal 5'-phosphate</name>
        <dbReference type="ChEBI" id="CHEBI:597326"/>
    </cofactor>
</comment>
<dbReference type="Pfam" id="PF00282">
    <property type="entry name" value="Pyridoxal_deC"/>
    <property type="match status" value="1"/>
</dbReference>
<dbReference type="GO" id="GO:0016831">
    <property type="term" value="F:carboxy-lyase activity"/>
    <property type="evidence" value="ECO:0007669"/>
    <property type="project" value="TreeGrafter"/>
</dbReference>
<dbReference type="EMBL" id="JAVRRT010000004">
    <property type="protein sequence ID" value="KAK5172855.1"/>
    <property type="molecule type" value="Genomic_DNA"/>
</dbReference>
<dbReference type="Proteomes" id="UP001337655">
    <property type="component" value="Unassembled WGS sequence"/>
</dbReference>
<dbReference type="InterPro" id="IPR015422">
    <property type="entry name" value="PyrdxlP-dep_Trfase_small"/>
</dbReference>
<keyword evidence="3 5" id="KW-0663">Pyridoxal phosphate</keyword>